<protein>
    <submittedName>
        <fullName evidence="1">Uncharacterized protein</fullName>
    </submittedName>
</protein>
<dbReference type="AlphaFoldDB" id="A0AAV4UWD4"/>
<reference evidence="1 2" key="1">
    <citation type="submission" date="2021-06" db="EMBL/GenBank/DDBJ databases">
        <title>Caerostris extrusa draft genome.</title>
        <authorList>
            <person name="Kono N."/>
            <person name="Arakawa K."/>
        </authorList>
    </citation>
    <scope>NUCLEOTIDE SEQUENCE [LARGE SCALE GENOMIC DNA]</scope>
</reference>
<proteinExistence type="predicted"/>
<name>A0AAV4UWD4_CAEEX</name>
<dbReference type="EMBL" id="BPLR01013597">
    <property type="protein sequence ID" value="GIY62231.1"/>
    <property type="molecule type" value="Genomic_DNA"/>
</dbReference>
<keyword evidence="2" id="KW-1185">Reference proteome</keyword>
<dbReference type="Proteomes" id="UP001054945">
    <property type="component" value="Unassembled WGS sequence"/>
</dbReference>
<organism evidence="1 2">
    <name type="scientific">Caerostris extrusa</name>
    <name type="common">Bark spider</name>
    <name type="synonym">Caerostris bankana</name>
    <dbReference type="NCBI Taxonomy" id="172846"/>
    <lineage>
        <taxon>Eukaryota</taxon>
        <taxon>Metazoa</taxon>
        <taxon>Ecdysozoa</taxon>
        <taxon>Arthropoda</taxon>
        <taxon>Chelicerata</taxon>
        <taxon>Arachnida</taxon>
        <taxon>Araneae</taxon>
        <taxon>Araneomorphae</taxon>
        <taxon>Entelegynae</taxon>
        <taxon>Araneoidea</taxon>
        <taxon>Araneidae</taxon>
        <taxon>Caerostris</taxon>
    </lineage>
</organism>
<comment type="caution">
    <text evidence="1">The sequence shown here is derived from an EMBL/GenBank/DDBJ whole genome shotgun (WGS) entry which is preliminary data.</text>
</comment>
<evidence type="ECO:0000313" key="2">
    <source>
        <dbReference type="Proteomes" id="UP001054945"/>
    </source>
</evidence>
<evidence type="ECO:0000313" key="1">
    <source>
        <dbReference type="EMBL" id="GIY62231.1"/>
    </source>
</evidence>
<gene>
    <name evidence="1" type="ORF">CEXT_74151</name>
</gene>
<sequence>MIFAGPIKRTRRAIFFSFLTFGSPENGSLSPCWQVMGDRNSSTQITEADFIRETLDRFRLLAKMIPYLFRDFASSLNGLGNFHWPMEGKNEKKPLILQLGCARLFTAPCDRSKYASFLLLHFSIPDERNGINHV</sequence>
<accession>A0AAV4UWD4</accession>